<name>A0A8G0LGG3_9HYPO</name>
<organism evidence="1 2">
    <name type="scientific">Trichoderma simmonsii</name>
    <dbReference type="NCBI Taxonomy" id="1491479"/>
    <lineage>
        <taxon>Eukaryota</taxon>
        <taxon>Fungi</taxon>
        <taxon>Dikarya</taxon>
        <taxon>Ascomycota</taxon>
        <taxon>Pezizomycotina</taxon>
        <taxon>Sordariomycetes</taxon>
        <taxon>Hypocreomycetidae</taxon>
        <taxon>Hypocreales</taxon>
        <taxon>Hypocreaceae</taxon>
        <taxon>Trichoderma</taxon>
    </lineage>
</organism>
<accession>A0A8G0LGG3</accession>
<gene>
    <name evidence="1" type="ORF">H0G86_007924</name>
</gene>
<protein>
    <submittedName>
        <fullName evidence="1">Uncharacterized protein</fullName>
    </submittedName>
</protein>
<reference evidence="1 2" key="1">
    <citation type="journal article" date="2021" name="BMC Genomics">
        <title>Telomere-to-telomere genome assembly of asparaginase-producing Trichoderma simmonsii.</title>
        <authorList>
            <person name="Chung D."/>
            <person name="Kwon Y.M."/>
            <person name="Yang Y."/>
        </authorList>
    </citation>
    <scope>NUCLEOTIDE SEQUENCE [LARGE SCALE GENOMIC DNA]</scope>
    <source>
        <strain evidence="1 2">GH-Sj1</strain>
    </source>
</reference>
<evidence type="ECO:0000313" key="2">
    <source>
        <dbReference type="Proteomes" id="UP000826661"/>
    </source>
</evidence>
<dbReference type="Proteomes" id="UP000826661">
    <property type="component" value="Chromosome IV"/>
</dbReference>
<keyword evidence="2" id="KW-1185">Reference proteome</keyword>
<sequence>MGLLTTVIGLKPTVRYSEGTTVEVSLGDDDEPSYGTIVAIHDGNYVVAVNKMRTLGADLIVEFTELEVKKVDEDPEVRRELEFLQSLRNQ</sequence>
<dbReference type="EMBL" id="CP075867">
    <property type="protein sequence ID" value="QYT00859.1"/>
    <property type="molecule type" value="Genomic_DNA"/>
</dbReference>
<dbReference type="AlphaFoldDB" id="A0A8G0LGG3"/>
<proteinExistence type="predicted"/>
<evidence type="ECO:0000313" key="1">
    <source>
        <dbReference type="EMBL" id="QYT00859.1"/>
    </source>
</evidence>